<name>A0A2H4T2U4_9VIRU</name>
<reference evidence="1" key="1">
    <citation type="journal article" date="2021" name="Virus">
        <title>The discovery, distribution and diversity of DNA viruses associated with Drosophila melanogaster in Europe.</title>
        <authorList>
            <person name="Wallace M.A."/>
            <person name="Coffman K.A."/>
            <person name="Gilbert C."/>
            <person name="Ravindran S."/>
            <person name="Albery G.F."/>
            <person name="Abbott J."/>
            <person name="Argyridou E."/>
            <person name="Bellosta P."/>
            <person name="Betancourt A.J."/>
            <person name="Colinet H."/>
            <person name="Eric K."/>
            <person name="Glaser-Schmitt A."/>
            <person name="Grath S."/>
            <person name="Jelic M."/>
            <person name="Kankare M."/>
            <person name="Kozeretska I."/>
            <person name="Loeschcke V."/>
            <person name="Montchamp-Moreau C."/>
            <person name="Ometto L."/>
            <person name="Onder B.S."/>
            <person name="Orengo D.J."/>
            <person name="Parsch J."/>
            <person name="Pascual M."/>
            <person name="Patenkovic A."/>
            <person name="Puerma E."/>
            <person name="Ritchie M.G."/>
            <person name="Rota-Stabelli O."/>
            <person name="Schou M.F."/>
            <person name="Serga S.V."/>
            <person name="Stamenkovic-Radak M."/>
            <person name="Tanaskovic M."/>
            <person name="Veselinovic M.S."/>
            <person name="Vieira J."/>
            <person name="Vieira C.P."/>
            <person name="Kapun M."/>
            <person name="Flatt T."/>
            <person name="Gonzalez J."/>
            <person name="Staubach F."/>
            <person name="Obbard D.J."/>
        </authorList>
    </citation>
    <scope>NUCLEOTIDE SEQUENCE</scope>
    <source>
        <strain evidence="1">DrosEU28 Tomelloso 2015</strain>
    </source>
</reference>
<proteinExistence type="predicted"/>
<dbReference type="RefSeq" id="YP_009553395.1">
    <property type="nucleotide sequence ID" value="NC_040789.1"/>
</dbReference>
<dbReference type="OrthoDB" id="25498at10239"/>
<keyword evidence="2" id="KW-1185">Reference proteome</keyword>
<protein>
    <submittedName>
        <fullName evidence="1">OrNV gp013-like protein</fullName>
    </submittedName>
</protein>
<accession>A0A2H4T2U4</accession>
<dbReference type="Proteomes" id="UP000289333">
    <property type="component" value="Segment"/>
</dbReference>
<organism evidence="1">
    <name type="scientific">Tomelloso virus</name>
    <dbReference type="NCBI Taxonomy" id="2053981"/>
    <lineage>
        <taxon>Viruses</taxon>
        <taxon>Viruses incertae sedis</taxon>
        <taxon>Naldaviricetes</taxon>
        <taxon>Lefavirales</taxon>
        <taxon>Nudiviridae</taxon>
        <taxon>Alphanudivirus</taxon>
        <taxon>Alphanudivirus alterdromelanogasteris</taxon>
    </lineage>
</organism>
<sequence>MSQKPSKDNSLDSVLEKHTINLDDKQKTQVTFYSYYNATSAIHYELNAIIKVFKFTNEAAKIAAIPQNWVKTVESFNDSKFGRKCSPSALFAEASAIAFLIALCENRSLTTTITNMYNICIRKTENDRVQRINAKLTDLQASINKMNLNHGAKHSLIKDAIEVVADNHGIIQNVLQKLITNLEH</sequence>
<dbReference type="GeneID" id="41701403"/>
<dbReference type="KEGG" id="vg:41701403"/>
<dbReference type="EMBL" id="KY457233">
    <property type="protein sequence ID" value="ATY70246.1"/>
    <property type="molecule type" value="Genomic_DNA"/>
</dbReference>
<evidence type="ECO:0000313" key="2">
    <source>
        <dbReference type="Proteomes" id="UP000289333"/>
    </source>
</evidence>
<evidence type="ECO:0000313" key="1">
    <source>
        <dbReference type="EMBL" id="ATY70246.1"/>
    </source>
</evidence>